<evidence type="ECO:0000256" key="1">
    <source>
        <dbReference type="ARBA" id="ARBA00008853"/>
    </source>
</evidence>
<dbReference type="Pfam" id="PF08450">
    <property type="entry name" value="SGL"/>
    <property type="match status" value="1"/>
</dbReference>
<feature type="domain" description="SMP-30/Gluconolactonase/LRE-like region" evidence="2">
    <location>
        <begin position="20"/>
        <end position="273"/>
    </location>
</feature>
<dbReference type="PANTHER" id="PTHR10907">
    <property type="entry name" value="REGUCALCIN"/>
    <property type="match status" value="1"/>
</dbReference>
<dbReference type="EMBL" id="JAJITD010000021">
    <property type="protein sequence ID" value="MCC8396874.1"/>
    <property type="molecule type" value="Genomic_DNA"/>
</dbReference>
<keyword evidence="4" id="KW-1185">Reference proteome</keyword>
<gene>
    <name evidence="3" type="ORF">LJ656_30290</name>
</gene>
<comment type="caution">
    <text evidence="3">The sequence shown here is derived from an EMBL/GenBank/DDBJ whole genome shotgun (WGS) entry which is preliminary data.</text>
</comment>
<dbReference type="PRINTS" id="PR01790">
    <property type="entry name" value="SMP30FAMILY"/>
</dbReference>
<accession>A0ABS8K3Y1</accession>
<sequence>MTAESQSTEFHCVLDARAQLGECPRWDERERVLYWVDILEPALHRFDPASGATTKFALPEHIGCFSLREGEGGGFIAGLRSGVWTLDSEARPLQMLAANPENSQTSRFNDGRCDAAGRFFAGTIDEPRAGGHAHLYRLNTDVATKATATLTPLSAGLMTSNGLAFSPDGRWLYHSDTPRFTVYRSAYDAATGACGERETWITVESTPQDRGRPDGAAVDVEGYYWSAFYEGGRVVRFTPDGAIDAVYPLPVTCPTMCAFGGSDLRTLYVTSARAGRPADELAREPLAGGLFTLRTAVPGLVEPRWRG</sequence>
<dbReference type="SUPFAM" id="SSF63829">
    <property type="entry name" value="Calcium-dependent phosphotriesterase"/>
    <property type="match status" value="1"/>
</dbReference>
<dbReference type="InterPro" id="IPR005511">
    <property type="entry name" value="SMP-30"/>
</dbReference>
<evidence type="ECO:0000259" key="2">
    <source>
        <dbReference type="Pfam" id="PF08450"/>
    </source>
</evidence>
<comment type="similarity">
    <text evidence="1">Belongs to the SMP-30/CGR1 family.</text>
</comment>
<evidence type="ECO:0000313" key="4">
    <source>
        <dbReference type="Proteomes" id="UP001431019"/>
    </source>
</evidence>
<dbReference type="Proteomes" id="UP001431019">
    <property type="component" value="Unassembled WGS sequence"/>
</dbReference>
<dbReference type="RefSeq" id="WP_230513150.1">
    <property type="nucleotide sequence ID" value="NZ_JAJITD010000021.1"/>
</dbReference>
<evidence type="ECO:0000313" key="3">
    <source>
        <dbReference type="EMBL" id="MCC8396874.1"/>
    </source>
</evidence>
<proteinExistence type="inferred from homology"/>
<dbReference type="Gene3D" id="2.120.10.30">
    <property type="entry name" value="TolB, C-terminal domain"/>
    <property type="match status" value="1"/>
</dbReference>
<protein>
    <submittedName>
        <fullName evidence="3">SMP-30/gluconolactonase/LRE family protein</fullName>
    </submittedName>
</protein>
<reference evidence="3 4" key="1">
    <citation type="submission" date="2021-11" db="EMBL/GenBank/DDBJ databases">
        <authorList>
            <person name="Oh E.-T."/>
            <person name="Kim S.-B."/>
        </authorList>
    </citation>
    <scope>NUCLEOTIDE SEQUENCE [LARGE SCALE GENOMIC DNA]</scope>
    <source>
        <strain evidence="3 4">MMS20-SJTR3</strain>
    </source>
</reference>
<dbReference type="InterPro" id="IPR013658">
    <property type="entry name" value="SGL"/>
</dbReference>
<dbReference type="PANTHER" id="PTHR10907:SF47">
    <property type="entry name" value="REGUCALCIN"/>
    <property type="match status" value="1"/>
</dbReference>
<organism evidence="3 4">
    <name type="scientific">Paraburkholderia sejongensis</name>
    <dbReference type="NCBI Taxonomy" id="2886946"/>
    <lineage>
        <taxon>Bacteria</taxon>
        <taxon>Pseudomonadati</taxon>
        <taxon>Pseudomonadota</taxon>
        <taxon>Betaproteobacteria</taxon>
        <taxon>Burkholderiales</taxon>
        <taxon>Burkholderiaceae</taxon>
        <taxon>Paraburkholderia</taxon>
    </lineage>
</organism>
<name>A0ABS8K3Y1_9BURK</name>
<dbReference type="InterPro" id="IPR011042">
    <property type="entry name" value="6-blade_b-propeller_TolB-like"/>
</dbReference>